<dbReference type="GO" id="GO:0003964">
    <property type="term" value="F:RNA-directed DNA polymerase activity"/>
    <property type="evidence" value="ECO:0007669"/>
    <property type="project" value="UniProtKB-KW"/>
</dbReference>
<dbReference type="AlphaFoldDB" id="A0A6N8HXP1"/>
<dbReference type="Proteomes" id="UP000469440">
    <property type="component" value="Unassembled WGS sequence"/>
</dbReference>
<dbReference type="InterPro" id="IPR030931">
    <property type="entry name" value="Group_II_RT_mat"/>
</dbReference>
<sequence>MNGKPCASSDKAQSWESIDWKTARAYVKKLQMRIVKAQKESRYSKVKSLQWLLTHSFYAKALAVKRVTENSGKHTSGVDHELWLTSQAKFKAIFRLNRRGYAPQPLRRIYIPKKNGKMRPLSIPTMTDRAMQTLYKFALEPIAETYADPNSYGFRIGRSTHDAIEQCFTDLNKGKSPEWILEGDIKGCFDHISHEWLLENIPMDTQILEKWLKCGFVETHRLFPTEEGTPQGGTISPILMNMTLDGLERLLHERLPDRKVNGKKHFTKMNFVRYADDFIITGESPEFLKQKVLPIVREFLKERGLQLSEEKTLVTHISDGFDFLGKNIRKYNGKLLIKPSKTSMKAFLSKVRDIIKSNKSTKQETLIRKLNPVIRGWVNSQRYVVSSVMFGRVDYEIYKCLWQWAKRRHDKKKGGRWVAKKYFHHIGNRQWTFAAPVETKAGVKTFARLEYATDTKIIRFKKIVAEANPFDEYWAEYFEEREGEKMLHSTKGRDKLLVMWRKQNRCCPVCGDLITSETGFRVHTPAGTNTRKIMVHPDCHKRLHSLNYPFEPGSRNGSF</sequence>
<dbReference type="InterPro" id="IPR025960">
    <property type="entry name" value="RVT_N"/>
</dbReference>
<dbReference type="CDD" id="cd01651">
    <property type="entry name" value="RT_G2_intron"/>
    <property type="match status" value="1"/>
</dbReference>
<dbReference type="SUPFAM" id="SSF56672">
    <property type="entry name" value="DNA/RNA polymerases"/>
    <property type="match status" value="1"/>
</dbReference>
<proteinExistence type="predicted"/>
<organism evidence="2 3">
    <name type="scientific">Caproicibacter fermentans</name>
    <dbReference type="NCBI Taxonomy" id="2576756"/>
    <lineage>
        <taxon>Bacteria</taxon>
        <taxon>Bacillati</taxon>
        <taxon>Bacillota</taxon>
        <taxon>Clostridia</taxon>
        <taxon>Eubacteriales</taxon>
        <taxon>Acutalibacteraceae</taxon>
        <taxon>Caproicibacter</taxon>
    </lineage>
</organism>
<gene>
    <name evidence="2" type="ORF">CAFE_11480</name>
</gene>
<dbReference type="InterPro" id="IPR043502">
    <property type="entry name" value="DNA/RNA_pol_sf"/>
</dbReference>
<evidence type="ECO:0000313" key="3">
    <source>
        <dbReference type="Proteomes" id="UP000469440"/>
    </source>
</evidence>
<dbReference type="OrthoDB" id="9788687at2"/>
<evidence type="ECO:0000259" key="1">
    <source>
        <dbReference type="PROSITE" id="PS50878"/>
    </source>
</evidence>
<dbReference type="InterPro" id="IPR000477">
    <property type="entry name" value="RT_dom"/>
</dbReference>
<keyword evidence="2" id="KW-0695">RNA-directed DNA polymerase</keyword>
<feature type="domain" description="Reverse transcriptase" evidence="1">
    <location>
        <begin position="92"/>
        <end position="328"/>
    </location>
</feature>
<dbReference type="NCBIfam" id="TIGR04416">
    <property type="entry name" value="group_II_RT_mat"/>
    <property type="match status" value="1"/>
</dbReference>
<accession>A0A6N8HXP1</accession>
<protein>
    <submittedName>
        <fullName evidence="2">Reverse transcriptase</fullName>
    </submittedName>
</protein>
<keyword evidence="2" id="KW-0808">Transferase</keyword>
<dbReference type="RefSeq" id="WP_156990074.1">
    <property type="nucleotide sequence ID" value="NZ_VWXL01000030.1"/>
</dbReference>
<dbReference type="EMBL" id="VWXL01000030">
    <property type="protein sequence ID" value="MVB10459.1"/>
    <property type="molecule type" value="Genomic_DNA"/>
</dbReference>
<dbReference type="Pfam" id="PF13655">
    <property type="entry name" value="RVT_N"/>
    <property type="match status" value="1"/>
</dbReference>
<comment type="caution">
    <text evidence="2">The sequence shown here is derived from an EMBL/GenBank/DDBJ whole genome shotgun (WGS) entry which is preliminary data.</text>
</comment>
<keyword evidence="2" id="KW-0548">Nucleotidyltransferase</keyword>
<keyword evidence="3" id="KW-1185">Reference proteome</keyword>
<dbReference type="PANTHER" id="PTHR34047">
    <property type="entry name" value="NUCLEAR INTRON MATURASE 1, MITOCHONDRIAL-RELATED"/>
    <property type="match status" value="1"/>
</dbReference>
<evidence type="ECO:0000313" key="2">
    <source>
        <dbReference type="EMBL" id="MVB10459.1"/>
    </source>
</evidence>
<dbReference type="InterPro" id="IPR013597">
    <property type="entry name" value="Mat_intron_G2"/>
</dbReference>
<reference evidence="2 3" key="1">
    <citation type="submission" date="2019-09" db="EMBL/GenBank/DDBJ databases">
        <title>Genome sequence of Clostridium sp. EA1.</title>
        <authorList>
            <person name="Poehlein A."/>
            <person name="Bengelsdorf F.R."/>
            <person name="Daniel R."/>
        </authorList>
    </citation>
    <scope>NUCLEOTIDE SEQUENCE [LARGE SCALE GENOMIC DNA]</scope>
    <source>
        <strain evidence="2 3">EA1</strain>
    </source>
</reference>
<name>A0A6N8HXP1_9FIRM</name>
<dbReference type="Pfam" id="PF00078">
    <property type="entry name" value="RVT_1"/>
    <property type="match status" value="1"/>
</dbReference>
<dbReference type="InterPro" id="IPR051083">
    <property type="entry name" value="GrpII_Intron_Splice-Mob/Def"/>
</dbReference>
<dbReference type="PANTHER" id="PTHR34047:SF10">
    <property type="entry name" value="GROUP II INTRON-ASSOCIATED OPEN READING FRAME"/>
    <property type="match status" value="1"/>
</dbReference>
<dbReference type="PROSITE" id="PS50878">
    <property type="entry name" value="RT_POL"/>
    <property type="match status" value="1"/>
</dbReference>
<dbReference type="Pfam" id="PF08388">
    <property type="entry name" value="GIIM"/>
    <property type="match status" value="1"/>
</dbReference>